<dbReference type="InterPro" id="IPR010359">
    <property type="entry name" value="IrrE_HExxH"/>
</dbReference>
<dbReference type="EMBL" id="PVWK01000126">
    <property type="protein sequence ID" value="PSB25359.1"/>
    <property type="molecule type" value="Genomic_DNA"/>
</dbReference>
<dbReference type="Proteomes" id="UP000239576">
    <property type="component" value="Unassembled WGS sequence"/>
</dbReference>
<gene>
    <name evidence="2" type="ORF">C7B82_23815</name>
</gene>
<dbReference type="Gene3D" id="1.10.10.2910">
    <property type="match status" value="1"/>
</dbReference>
<dbReference type="OrthoDB" id="9794834at2"/>
<dbReference type="Pfam" id="PF06114">
    <property type="entry name" value="Peptidase_M78"/>
    <property type="match status" value="1"/>
</dbReference>
<evidence type="ECO:0000313" key="3">
    <source>
        <dbReference type="Proteomes" id="UP000239576"/>
    </source>
</evidence>
<comment type="caution">
    <text evidence="2">The sequence shown here is derived from an EMBL/GenBank/DDBJ whole genome shotgun (WGS) entry which is preliminary data.</text>
</comment>
<keyword evidence="3" id="KW-1185">Reference proteome</keyword>
<protein>
    <recommendedName>
        <fullName evidence="1">IrrE N-terminal-like domain-containing protein</fullName>
    </recommendedName>
</protein>
<sequence length="330" mass="37303">MTQTLSMSTLYKKLSAIGLSESYVRRSVLPSWWNDELNNQPTAVLEGAGHIAKRLHLDLQSLLSDDQPVQVKLLPDTKFKYHLQQQADIPDTSHRLASRVAELVAYGVKTPFVTISKDVNQVRSEILQDHPQINLESILNYCWKHGVAVVYFNDYPENTRKITGMIQWQCDRPVIVLSSKKTYPAWLAFHLAHELAHLALGHIKAGILIDDEIDQNSDDGEETAANLFAVKLLVNDLDNCFDGQEVTSGKKHLKNKINKRLQADSTVDPCALAFNYAWHTGNYKFANKAVDELNPAQNGHQIINQFLENHIDWESLTDDNSDHLDKILGD</sequence>
<dbReference type="AlphaFoldDB" id="A0A2T1DY11"/>
<feature type="domain" description="IrrE N-terminal-like" evidence="1">
    <location>
        <begin position="144"/>
        <end position="236"/>
    </location>
</feature>
<proteinExistence type="predicted"/>
<accession>A0A2T1DY11</accession>
<reference evidence="2 3" key="2">
    <citation type="submission" date="2018-03" db="EMBL/GenBank/DDBJ databases">
        <title>The ancient ancestry and fast evolution of plastids.</title>
        <authorList>
            <person name="Moore K.R."/>
            <person name="Magnabosco C."/>
            <person name="Momper L."/>
            <person name="Gold D.A."/>
            <person name="Bosak T."/>
            <person name="Fournier G.P."/>
        </authorList>
    </citation>
    <scope>NUCLEOTIDE SEQUENCE [LARGE SCALE GENOMIC DNA]</scope>
    <source>
        <strain evidence="2 3">ULC18</strain>
    </source>
</reference>
<reference evidence="3" key="1">
    <citation type="submission" date="2018-02" db="EMBL/GenBank/DDBJ databases">
        <authorList>
            <person name="Moore K."/>
            <person name="Momper L."/>
        </authorList>
    </citation>
    <scope>NUCLEOTIDE SEQUENCE [LARGE SCALE GENOMIC DNA]</scope>
    <source>
        <strain evidence="3">ULC18</strain>
    </source>
</reference>
<name>A0A2T1DY11_9CYAN</name>
<evidence type="ECO:0000313" key="2">
    <source>
        <dbReference type="EMBL" id="PSB25359.1"/>
    </source>
</evidence>
<organism evidence="2 3">
    <name type="scientific">Stenomitos frigidus ULC18</name>
    <dbReference type="NCBI Taxonomy" id="2107698"/>
    <lineage>
        <taxon>Bacteria</taxon>
        <taxon>Bacillati</taxon>
        <taxon>Cyanobacteriota</taxon>
        <taxon>Cyanophyceae</taxon>
        <taxon>Leptolyngbyales</taxon>
        <taxon>Leptolyngbyaceae</taxon>
        <taxon>Stenomitos</taxon>
    </lineage>
</organism>
<evidence type="ECO:0000259" key="1">
    <source>
        <dbReference type="Pfam" id="PF06114"/>
    </source>
</evidence>